<evidence type="ECO:0000256" key="8">
    <source>
        <dbReference type="SAM" id="Coils"/>
    </source>
</evidence>
<dbReference type="InterPro" id="IPR016903">
    <property type="entry name" value="Nucleolar_cplx-assoc_3"/>
</dbReference>
<dbReference type="InterPro" id="IPR005612">
    <property type="entry name" value="CCAAT-binding_factor"/>
</dbReference>
<accession>F6VII3</accession>
<dbReference type="HOGENOM" id="CLU_012441_2_0_1"/>
<evidence type="ECO:0000259" key="11">
    <source>
        <dbReference type="Pfam" id="PF07540"/>
    </source>
</evidence>
<dbReference type="AlphaFoldDB" id="F6VII3"/>
<dbReference type="FunCoup" id="F6VII3">
    <property type="interactions" value="493"/>
</dbReference>
<feature type="region of interest" description="Disordered" evidence="9">
    <location>
        <begin position="1"/>
        <end position="24"/>
    </location>
</feature>
<dbReference type="Pfam" id="PF07540">
    <property type="entry name" value="NOC3p"/>
    <property type="match status" value="1"/>
</dbReference>
<dbReference type="EMBL" id="EAAA01000520">
    <property type="status" value="NOT_ANNOTATED_CDS"/>
    <property type="molecule type" value="Genomic_DNA"/>
</dbReference>
<dbReference type="GeneTree" id="ENSGT00390000008540"/>
<dbReference type="InterPro" id="IPR016024">
    <property type="entry name" value="ARM-type_fold"/>
</dbReference>
<evidence type="ECO:0000256" key="5">
    <source>
        <dbReference type="ARBA" id="ARBA00023242"/>
    </source>
</evidence>
<evidence type="ECO:0000259" key="10">
    <source>
        <dbReference type="Pfam" id="PF03914"/>
    </source>
</evidence>
<evidence type="ECO:0000313" key="12">
    <source>
        <dbReference type="Ensembl" id="ENSCINP00000011223.4"/>
    </source>
</evidence>
<comment type="similarity">
    <text evidence="2">Belongs to the CBF/MAK21 family.</text>
</comment>
<protein>
    <recommendedName>
        <fullName evidence="3">Nucleolar complex protein 3 homolog</fullName>
    </recommendedName>
    <alternativeName>
        <fullName evidence="7">NOC3-like protein</fullName>
    </alternativeName>
    <alternativeName>
        <fullName evidence="6">Nucleolar complex-associated protein 3-like protein</fullName>
    </alternativeName>
</protein>
<dbReference type="GO" id="GO:0005730">
    <property type="term" value="C:nucleolus"/>
    <property type="evidence" value="ECO:0000318"/>
    <property type="project" value="GO_Central"/>
</dbReference>
<evidence type="ECO:0000256" key="7">
    <source>
        <dbReference type="ARBA" id="ARBA00032937"/>
    </source>
</evidence>
<keyword evidence="5" id="KW-0539">Nucleus</keyword>
<reference evidence="12" key="3">
    <citation type="submission" date="2025-08" db="UniProtKB">
        <authorList>
            <consortium name="Ensembl"/>
        </authorList>
    </citation>
    <scope>IDENTIFICATION</scope>
</reference>
<dbReference type="PANTHER" id="PTHR14428">
    <property type="entry name" value="NUCLEOLAR COMPLEX PROTEIN 3"/>
    <property type="match status" value="1"/>
</dbReference>
<keyword evidence="4 8" id="KW-0175">Coiled coil</keyword>
<keyword evidence="13" id="KW-1185">Reference proteome</keyword>
<evidence type="ECO:0000256" key="6">
    <source>
        <dbReference type="ARBA" id="ARBA00032701"/>
    </source>
</evidence>
<evidence type="ECO:0000256" key="3">
    <source>
        <dbReference type="ARBA" id="ARBA00015430"/>
    </source>
</evidence>
<proteinExistence type="inferred from homology"/>
<feature type="compositionally biased region" description="Basic and acidic residues" evidence="9">
    <location>
        <begin position="1"/>
        <end position="13"/>
    </location>
</feature>
<dbReference type="GO" id="GO:0006270">
    <property type="term" value="P:DNA replication initiation"/>
    <property type="evidence" value="ECO:0000318"/>
    <property type="project" value="GO_Central"/>
</dbReference>
<feature type="domain" description="Nucleolar complex-associated protein 3 N-terminal" evidence="11">
    <location>
        <begin position="90"/>
        <end position="186"/>
    </location>
</feature>
<dbReference type="Ensembl" id="ENSCINT00000011223.4">
    <property type="protein sequence ID" value="ENSCINP00000011223.4"/>
    <property type="gene ID" value="ENSCING00000013996.3"/>
</dbReference>
<name>F6VII3_CIOIN</name>
<feature type="coiled-coil region" evidence="8">
    <location>
        <begin position="40"/>
        <end position="67"/>
    </location>
</feature>
<dbReference type="SUPFAM" id="SSF48371">
    <property type="entry name" value="ARM repeat"/>
    <property type="match status" value="1"/>
</dbReference>
<comment type="subcellular location">
    <subcellularLocation>
        <location evidence="1">Nucleus</location>
        <location evidence="1">Nucleolus</location>
    </subcellularLocation>
</comment>
<evidence type="ECO:0000256" key="4">
    <source>
        <dbReference type="ARBA" id="ARBA00023054"/>
    </source>
</evidence>
<organism evidence="12 13">
    <name type="scientific">Ciona intestinalis</name>
    <name type="common">Transparent sea squirt</name>
    <name type="synonym">Ascidia intestinalis</name>
    <dbReference type="NCBI Taxonomy" id="7719"/>
    <lineage>
        <taxon>Eukaryota</taxon>
        <taxon>Metazoa</taxon>
        <taxon>Chordata</taxon>
        <taxon>Tunicata</taxon>
        <taxon>Ascidiacea</taxon>
        <taxon>Phlebobranchia</taxon>
        <taxon>Cionidae</taxon>
        <taxon>Ciona</taxon>
    </lineage>
</organism>
<dbReference type="InterPro" id="IPR011501">
    <property type="entry name" value="Noc3_N"/>
</dbReference>
<evidence type="ECO:0000256" key="1">
    <source>
        <dbReference type="ARBA" id="ARBA00004604"/>
    </source>
</evidence>
<dbReference type="Proteomes" id="UP000008144">
    <property type="component" value="Chromosome 10"/>
</dbReference>
<dbReference type="Pfam" id="PF03914">
    <property type="entry name" value="CBF"/>
    <property type="match status" value="1"/>
</dbReference>
<reference evidence="12" key="2">
    <citation type="journal article" date="2008" name="Genome Biol.">
        <title>Improved genome assembly and evidence-based global gene model set for the chordate Ciona intestinalis: new insight into intron and operon populations.</title>
        <authorList>
            <person name="Satou Y."/>
            <person name="Mineta K."/>
            <person name="Ogasawara M."/>
            <person name="Sasakura Y."/>
            <person name="Shoguchi E."/>
            <person name="Ueno K."/>
            <person name="Yamada L."/>
            <person name="Matsumoto J."/>
            <person name="Wasserscheid J."/>
            <person name="Dewar K."/>
            <person name="Wiley G.B."/>
            <person name="Macmil S.L."/>
            <person name="Roe B.A."/>
            <person name="Zeller R.W."/>
            <person name="Hastings K.E."/>
            <person name="Lemaire P."/>
            <person name="Lindquist E."/>
            <person name="Endo T."/>
            <person name="Hotta K."/>
            <person name="Inaba K."/>
        </authorList>
    </citation>
    <scope>NUCLEOTIDE SEQUENCE [LARGE SCALE GENOMIC DNA]</scope>
    <source>
        <strain evidence="12">wild type</strain>
    </source>
</reference>
<feature type="coiled-coil region" evidence="8">
    <location>
        <begin position="316"/>
        <end position="344"/>
    </location>
</feature>
<sequence length="582" mass="67039">KFEKMPRISKEFNSKGSKKKEKKFNSNLLPIKVASGKVLQQSVSEDEEEEEEEVEELICEAPEVQNENVSKEPALTTKDLLLKRKKNIQEAKSKISQLASDILAEPQKSLKMIKDLRLMMENRESPESYYTIKKLVTVSLACLFVDILPGYRIRERTEQEKAVKLSKEVKALTEYEDGLLHQYQQYLQSLEKMIKMRRRYGNKNPATRAQLSMSEVAVQAMCDLFKHTSHFNFHNNITVVLVPIANDDRNPKVRKICCDALEAIFLSDKLGSSILAAVKAIAKVSKERGPNKLRAEFLNTLLKLKINQVDYSLINHKKTKQEKMEAKREKKKMSRREIKQMKKQKKLKNELKEVAAAEDHDEKMALHTETIQQVFLIYFRILKHKKGDLDGSQAVLPAVLQGLAKFAHMINIDFFSDLFAVLQSLVSQQTLPLQQNVHCIFTAFTILSGQGEILNIDPVDLYKMLFSLLHEKNKDVTKEDLDMILMCVSIMLNKRRKQITLNSLNSFIKRLSTIAVHTEQFKHTVKILEEIQKLLNSNSKALSLFDSSSQSFGTHNPYLDDPEKNCSQASCLWEMHLLRRHY</sequence>
<evidence type="ECO:0000256" key="9">
    <source>
        <dbReference type="SAM" id="MobiDB-lite"/>
    </source>
</evidence>
<reference evidence="12" key="4">
    <citation type="submission" date="2025-09" db="UniProtKB">
        <authorList>
            <consortium name="Ensembl"/>
        </authorList>
    </citation>
    <scope>IDENTIFICATION</scope>
</reference>
<dbReference type="OMA" id="HYCPQVR"/>
<reference evidence="13" key="1">
    <citation type="journal article" date="2002" name="Science">
        <title>The draft genome of Ciona intestinalis: insights into chordate and vertebrate origins.</title>
        <authorList>
            <person name="Dehal P."/>
            <person name="Satou Y."/>
            <person name="Campbell R.K."/>
            <person name="Chapman J."/>
            <person name="Degnan B."/>
            <person name="De Tomaso A."/>
            <person name="Davidson B."/>
            <person name="Di Gregorio A."/>
            <person name="Gelpke M."/>
            <person name="Goodstein D.M."/>
            <person name="Harafuji N."/>
            <person name="Hastings K.E."/>
            <person name="Ho I."/>
            <person name="Hotta K."/>
            <person name="Huang W."/>
            <person name="Kawashima T."/>
            <person name="Lemaire P."/>
            <person name="Martinez D."/>
            <person name="Meinertzhagen I.A."/>
            <person name="Necula S."/>
            <person name="Nonaka M."/>
            <person name="Putnam N."/>
            <person name="Rash S."/>
            <person name="Saiga H."/>
            <person name="Satake M."/>
            <person name="Terry A."/>
            <person name="Yamada L."/>
            <person name="Wang H.G."/>
            <person name="Awazu S."/>
            <person name="Azumi K."/>
            <person name="Boore J."/>
            <person name="Branno M."/>
            <person name="Chin-Bow S."/>
            <person name="DeSantis R."/>
            <person name="Doyle S."/>
            <person name="Francino P."/>
            <person name="Keys D.N."/>
            <person name="Haga S."/>
            <person name="Hayashi H."/>
            <person name="Hino K."/>
            <person name="Imai K.S."/>
            <person name="Inaba K."/>
            <person name="Kano S."/>
            <person name="Kobayashi K."/>
            <person name="Kobayashi M."/>
            <person name="Lee B.I."/>
            <person name="Makabe K.W."/>
            <person name="Manohar C."/>
            <person name="Matassi G."/>
            <person name="Medina M."/>
            <person name="Mochizuki Y."/>
            <person name="Mount S."/>
            <person name="Morishita T."/>
            <person name="Miura S."/>
            <person name="Nakayama A."/>
            <person name="Nishizaka S."/>
            <person name="Nomoto H."/>
            <person name="Ohta F."/>
            <person name="Oishi K."/>
            <person name="Rigoutsos I."/>
            <person name="Sano M."/>
            <person name="Sasaki A."/>
            <person name="Sasakura Y."/>
            <person name="Shoguchi E."/>
            <person name="Shin-i T."/>
            <person name="Spagnuolo A."/>
            <person name="Stainier D."/>
            <person name="Suzuki M.M."/>
            <person name="Tassy O."/>
            <person name="Takatori N."/>
            <person name="Tokuoka M."/>
            <person name="Yagi K."/>
            <person name="Yoshizaki F."/>
            <person name="Wada S."/>
            <person name="Zhang C."/>
            <person name="Hyatt P.D."/>
            <person name="Larimer F."/>
            <person name="Detter C."/>
            <person name="Doggett N."/>
            <person name="Glavina T."/>
            <person name="Hawkins T."/>
            <person name="Richardson P."/>
            <person name="Lucas S."/>
            <person name="Kohara Y."/>
            <person name="Levine M."/>
            <person name="Satoh N."/>
            <person name="Rokhsar D.S."/>
        </authorList>
    </citation>
    <scope>NUCLEOTIDE SEQUENCE [LARGE SCALE GENOMIC DNA]</scope>
</reference>
<feature type="domain" description="CCAAT-binding factor" evidence="10">
    <location>
        <begin position="437"/>
        <end position="582"/>
    </location>
</feature>
<evidence type="ECO:0000256" key="2">
    <source>
        <dbReference type="ARBA" id="ARBA00007797"/>
    </source>
</evidence>
<dbReference type="InParanoid" id="F6VII3"/>
<evidence type="ECO:0000313" key="13">
    <source>
        <dbReference type="Proteomes" id="UP000008144"/>
    </source>
</evidence>
<dbReference type="PANTHER" id="PTHR14428:SF5">
    <property type="entry name" value="NUCLEOLAR COMPLEX PROTEIN 3 HOMOLOG"/>
    <property type="match status" value="1"/>
</dbReference>
<dbReference type="STRING" id="7719.ENSCINP00000011223"/>
<dbReference type="GO" id="GO:0003682">
    <property type="term" value="F:chromatin binding"/>
    <property type="evidence" value="ECO:0000318"/>
    <property type="project" value="GO_Central"/>
</dbReference>